<evidence type="ECO:0000256" key="5">
    <source>
        <dbReference type="ARBA" id="ARBA00022363"/>
    </source>
</evidence>
<feature type="modified residue" description="N6-(pyridoxal phosphate)lysine" evidence="15">
    <location>
        <position position="334"/>
    </location>
</feature>
<dbReference type="Gene3D" id="3.20.20.70">
    <property type="entry name" value="Aldolase class I"/>
    <property type="match status" value="1"/>
</dbReference>
<keyword evidence="18" id="KW-1185">Reference proteome</keyword>
<keyword evidence="9 15" id="KW-0663">Pyridoxal phosphate</keyword>
<keyword evidence="12" id="KW-0413">Isomerase</keyword>
<comment type="catalytic activity">
    <reaction evidence="1">
        <text>L-lysine = D-beta-lysine</text>
        <dbReference type="Rhea" id="RHEA:44148"/>
        <dbReference type="ChEBI" id="CHEBI:32551"/>
        <dbReference type="ChEBI" id="CHEBI:84138"/>
    </reaction>
</comment>
<feature type="binding site" evidence="14">
    <location>
        <position position="126"/>
    </location>
    <ligand>
        <name>[4Fe-4S] cluster</name>
        <dbReference type="ChEBI" id="CHEBI:49883"/>
        <note>4Fe-4S-S-AdoMet</note>
    </ligand>
</feature>
<dbReference type="SUPFAM" id="SSF102114">
    <property type="entry name" value="Radical SAM enzymes"/>
    <property type="match status" value="1"/>
</dbReference>
<dbReference type="OrthoDB" id="9770937at2"/>
<dbReference type="InterPro" id="IPR007197">
    <property type="entry name" value="rSAM"/>
</dbReference>
<comment type="cofactor">
    <cofactor evidence="3">
        <name>[4Fe-4S] cluster</name>
        <dbReference type="ChEBI" id="CHEBI:49883"/>
    </cofactor>
</comment>
<evidence type="ECO:0000256" key="2">
    <source>
        <dbReference type="ARBA" id="ARBA00001933"/>
    </source>
</evidence>
<feature type="domain" description="Radical SAM core" evidence="16">
    <location>
        <begin position="108"/>
        <end position="323"/>
    </location>
</feature>
<evidence type="ECO:0000256" key="8">
    <source>
        <dbReference type="ARBA" id="ARBA00022723"/>
    </source>
</evidence>
<comment type="cofactor">
    <cofactor evidence="2 15">
        <name>pyridoxal 5'-phosphate</name>
        <dbReference type="ChEBI" id="CHEBI:597326"/>
    </cofactor>
</comment>
<dbReference type="PROSITE" id="PS51918">
    <property type="entry name" value="RADICAL_SAM"/>
    <property type="match status" value="1"/>
</dbReference>
<evidence type="ECO:0000256" key="1">
    <source>
        <dbReference type="ARBA" id="ARBA00001352"/>
    </source>
</evidence>
<evidence type="ECO:0000256" key="7">
    <source>
        <dbReference type="ARBA" id="ARBA00022691"/>
    </source>
</evidence>
<dbReference type="RefSeq" id="WP_109680054.1">
    <property type="nucleotide sequence ID" value="NZ_CP086615.1"/>
</dbReference>
<feature type="binding site" evidence="14">
    <location>
        <position position="129"/>
    </location>
    <ligand>
        <name>[4Fe-4S] cluster</name>
        <dbReference type="ChEBI" id="CHEBI:49883"/>
        <note>4Fe-4S-S-AdoMet</note>
    </ligand>
</feature>
<organism evidence="17 18">
    <name type="scientific">Sediminicurvatus halobius</name>
    <dbReference type="NCBI Taxonomy" id="2182432"/>
    <lineage>
        <taxon>Bacteria</taxon>
        <taxon>Pseudomonadati</taxon>
        <taxon>Pseudomonadota</taxon>
        <taxon>Gammaproteobacteria</taxon>
        <taxon>Chromatiales</taxon>
        <taxon>Ectothiorhodospiraceae</taxon>
        <taxon>Sediminicurvatus</taxon>
    </lineage>
</organism>
<evidence type="ECO:0000256" key="13">
    <source>
        <dbReference type="ARBA" id="ARBA00030756"/>
    </source>
</evidence>
<dbReference type="GO" id="GO:0016853">
    <property type="term" value="F:isomerase activity"/>
    <property type="evidence" value="ECO:0007669"/>
    <property type="project" value="UniProtKB-KW"/>
</dbReference>
<proteinExistence type="inferred from homology"/>
<dbReference type="PIRSF" id="PIRSF004911">
    <property type="entry name" value="DUF160"/>
    <property type="match status" value="1"/>
</dbReference>
<keyword evidence="6 14" id="KW-0004">4Fe-4S</keyword>
<evidence type="ECO:0000256" key="4">
    <source>
        <dbReference type="ARBA" id="ARBA00008703"/>
    </source>
</evidence>
<dbReference type="Proteomes" id="UP000245474">
    <property type="component" value="Unassembled WGS sequence"/>
</dbReference>
<dbReference type="SFLD" id="SFLDF00314">
    <property type="entry name" value="L-lysine_2_3-aminomutase_(yjeK"/>
    <property type="match status" value="1"/>
</dbReference>
<reference evidence="17 18" key="1">
    <citation type="submission" date="2018-05" db="EMBL/GenBank/DDBJ databases">
        <title>Spiribacter halobius sp. nov., a moderately halophilic bacterium isolated from marine solar saltern.</title>
        <authorList>
            <person name="Zheng W.-S."/>
            <person name="Lu D.-C."/>
            <person name="Du Z.-J."/>
        </authorList>
    </citation>
    <scope>NUCLEOTIDE SEQUENCE [LARGE SCALE GENOMIC DNA]</scope>
    <source>
        <strain evidence="17 18">E85</strain>
    </source>
</reference>
<dbReference type="GO" id="GO:0046872">
    <property type="term" value="F:metal ion binding"/>
    <property type="evidence" value="ECO:0007669"/>
    <property type="project" value="UniProtKB-KW"/>
</dbReference>
<evidence type="ECO:0000313" key="17">
    <source>
        <dbReference type="EMBL" id="PWG61297.1"/>
    </source>
</evidence>
<dbReference type="InterPro" id="IPR058240">
    <property type="entry name" value="rSAM_sf"/>
</dbReference>
<feature type="binding site" evidence="14">
    <location>
        <position position="122"/>
    </location>
    <ligand>
        <name>[4Fe-4S] cluster</name>
        <dbReference type="ChEBI" id="CHEBI:49883"/>
        <note>4Fe-4S-S-AdoMet</note>
    </ligand>
</feature>
<gene>
    <name evidence="17" type="primary">epmB</name>
    <name evidence="17" type="ORF">DEM34_17155</name>
</gene>
<comment type="similarity">
    <text evidence="4">Belongs to the radical SAM superfamily. KamA family.</text>
</comment>
<dbReference type="InterPro" id="IPR022462">
    <property type="entry name" value="EpmB"/>
</dbReference>
<dbReference type="CDD" id="cd01335">
    <property type="entry name" value="Radical_SAM"/>
    <property type="match status" value="1"/>
</dbReference>
<name>A0A2U2MWQ6_9GAMM</name>
<dbReference type="NCBIfam" id="TIGR03821">
    <property type="entry name" value="EFP_modif_epmB"/>
    <property type="match status" value="1"/>
</dbReference>
<keyword evidence="10" id="KW-0408">Iron</keyword>
<dbReference type="AlphaFoldDB" id="A0A2U2MWQ6"/>
<evidence type="ECO:0000313" key="18">
    <source>
        <dbReference type="Proteomes" id="UP000245474"/>
    </source>
</evidence>
<evidence type="ECO:0000256" key="6">
    <source>
        <dbReference type="ARBA" id="ARBA00022485"/>
    </source>
</evidence>
<dbReference type="PANTHER" id="PTHR30538:SF1">
    <property type="entry name" value="L-LYSINE 2,3-AMINOMUTASE"/>
    <property type="match status" value="1"/>
</dbReference>
<evidence type="ECO:0000256" key="15">
    <source>
        <dbReference type="PIRSR" id="PIRSR603739-50"/>
    </source>
</evidence>
<evidence type="ECO:0000256" key="10">
    <source>
        <dbReference type="ARBA" id="ARBA00023004"/>
    </source>
</evidence>
<keyword evidence="11 14" id="KW-0411">Iron-sulfur</keyword>
<dbReference type="InterPro" id="IPR013785">
    <property type="entry name" value="Aldolase_TIM"/>
</dbReference>
<evidence type="ECO:0000259" key="16">
    <source>
        <dbReference type="PROSITE" id="PS51918"/>
    </source>
</evidence>
<dbReference type="NCBIfam" id="TIGR00238">
    <property type="entry name" value="KamA family radical SAM protein"/>
    <property type="match status" value="1"/>
</dbReference>
<protein>
    <recommendedName>
        <fullName evidence="5">L-lysine 2,3-aminomutase</fullName>
    </recommendedName>
    <alternativeName>
        <fullName evidence="13">EF-P post-translational modification enzyme B</fullName>
    </alternativeName>
</protein>
<comment type="caution">
    <text evidence="17">The sequence shown here is derived from an EMBL/GenBank/DDBJ whole genome shotgun (WGS) entry which is preliminary data.</text>
</comment>
<evidence type="ECO:0000256" key="14">
    <source>
        <dbReference type="PIRSR" id="PIRSR004911-1"/>
    </source>
</evidence>
<evidence type="ECO:0000256" key="11">
    <source>
        <dbReference type="ARBA" id="ARBA00023014"/>
    </source>
</evidence>
<keyword evidence="8 14" id="KW-0479">Metal-binding</keyword>
<keyword evidence="7" id="KW-0949">S-adenosyl-L-methionine</keyword>
<dbReference type="SFLD" id="SFLDS00029">
    <property type="entry name" value="Radical_SAM"/>
    <property type="match status" value="1"/>
</dbReference>
<accession>A0A2U2MWQ6</accession>
<dbReference type="PANTHER" id="PTHR30538">
    <property type="entry name" value="LYSINE 2,3-AMINOMUTASE-RELATED"/>
    <property type="match status" value="1"/>
</dbReference>
<dbReference type="Pfam" id="PF04055">
    <property type="entry name" value="Radical_SAM"/>
    <property type="match status" value="1"/>
</dbReference>
<dbReference type="InterPro" id="IPR003739">
    <property type="entry name" value="Lys_aminomutase/Glu_NH3_mut"/>
</dbReference>
<sequence length="349" mass="38568">MSAETARRQATDGPPAWQQALAAAIRDPAELLRALDLDPALLAGAHHGARLFPLRVPWGYVRRMRRGDPADPLLRQVLPLDAEAADTPGFIEDPVGDAQSLVGGGVLHKYRGRALLIATGACAIHCRYCFRRHFPYAEENAAVHRWQGALAYLRERPDIQEVLLSGGDPLSLSDRRLQDLAAALDGIPHLRRLRVHSRLPVVLPERVDDALLAWLAGGRLRPVLVLHANHPAELDAAVADAVARLRGAGVALYNQAVLLRGVNDQVDTLEALGERLFELGVQPYYLHLLDRVRGAAHFEVPEREARALMRALAERVPGYLLPRLVREDAGRPWKTPVDWTRDRNGDDAE</sequence>
<dbReference type="SFLD" id="SFLDG01070">
    <property type="entry name" value="PLP-dependent"/>
    <property type="match status" value="1"/>
</dbReference>
<evidence type="ECO:0000256" key="12">
    <source>
        <dbReference type="ARBA" id="ARBA00023235"/>
    </source>
</evidence>
<dbReference type="GO" id="GO:0051539">
    <property type="term" value="F:4 iron, 4 sulfur cluster binding"/>
    <property type="evidence" value="ECO:0007669"/>
    <property type="project" value="UniProtKB-KW"/>
</dbReference>
<evidence type="ECO:0000256" key="3">
    <source>
        <dbReference type="ARBA" id="ARBA00001966"/>
    </source>
</evidence>
<dbReference type="EMBL" id="QFFI01000040">
    <property type="protein sequence ID" value="PWG61297.1"/>
    <property type="molecule type" value="Genomic_DNA"/>
</dbReference>
<evidence type="ECO:0000256" key="9">
    <source>
        <dbReference type="ARBA" id="ARBA00022898"/>
    </source>
</evidence>